<sequence>MAASLSINAMQVNFESVLGMEHAGMVRMFKSLEETGLKGFLEVSGSVYDGVVIEFFVNAKVIVGKIVSFVANRKLVIMKDVFAEAFGISSKGMAPNKKKEMKIEYRLLHDIVAKDLAILKVNWAHDLFQTLVAMVHMPTRQSQGFSMQLSVLLEKVFKADLGESVKLHPLKAVEKKPVEKEAETKKKKEKAVVVVKKPVVVVENPSVAVSQAAPEKSTSGTSLYEDTRPLSKLGAVKKDAAASKCKLLADSPDSDSTIGCELDSEMYYFVESELVGVGSNCELVCFELLFGVASSCYATNEHGAGPLTLVYVRIVPAVSLMRELGSRAIVLHLVVSEAVG</sequence>
<dbReference type="AlphaFoldDB" id="A0A2Z7BZV9"/>
<protein>
    <submittedName>
        <fullName evidence="1">Uncharacterized protein</fullName>
    </submittedName>
</protein>
<dbReference type="EMBL" id="KV001309">
    <property type="protein sequence ID" value="KZV39148.1"/>
    <property type="molecule type" value="Genomic_DNA"/>
</dbReference>
<gene>
    <name evidence="1" type="ORF">F511_12293</name>
</gene>
<accession>A0A2Z7BZV9</accession>
<keyword evidence="2" id="KW-1185">Reference proteome</keyword>
<dbReference type="Proteomes" id="UP000250235">
    <property type="component" value="Unassembled WGS sequence"/>
</dbReference>
<evidence type="ECO:0000313" key="2">
    <source>
        <dbReference type="Proteomes" id="UP000250235"/>
    </source>
</evidence>
<proteinExistence type="predicted"/>
<name>A0A2Z7BZV9_9LAMI</name>
<organism evidence="1 2">
    <name type="scientific">Dorcoceras hygrometricum</name>
    <dbReference type="NCBI Taxonomy" id="472368"/>
    <lineage>
        <taxon>Eukaryota</taxon>
        <taxon>Viridiplantae</taxon>
        <taxon>Streptophyta</taxon>
        <taxon>Embryophyta</taxon>
        <taxon>Tracheophyta</taxon>
        <taxon>Spermatophyta</taxon>
        <taxon>Magnoliopsida</taxon>
        <taxon>eudicotyledons</taxon>
        <taxon>Gunneridae</taxon>
        <taxon>Pentapetalae</taxon>
        <taxon>asterids</taxon>
        <taxon>lamiids</taxon>
        <taxon>Lamiales</taxon>
        <taxon>Gesneriaceae</taxon>
        <taxon>Didymocarpoideae</taxon>
        <taxon>Trichosporeae</taxon>
        <taxon>Loxocarpinae</taxon>
        <taxon>Dorcoceras</taxon>
    </lineage>
</organism>
<reference evidence="1 2" key="1">
    <citation type="journal article" date="2015" name="Proc. Natl. Acad. Sci. U.S.A.">
        <title>The resurrection genome of Boea hygrometrica: A blueprint for survival of dehydration.</title>
        <authorList>
            <person name="Xiao L."/>
            <person name="Yang G."/>
            <person name="Zhang L."/>
            <person name="Yang X."/>
            <person name="Zhao S."/>
            <person name="Ji Z."/>
            <person name="Zhou Q."/>
            <person name="Hu M."/>
            <person name="Wang Y."/>
            <person name="Chen M."/>
            <person name="Xu Y."/>
            <person name="Jin H."/>
            <person name="Xiao X."/>
            <person name="Hu G."/>
            <person name="Bao F."/>
            <person name="Hu Y."/>
            <person name="Wan P."/>
            <person name="Li L."/>
            <person name="Deng X."/>
            <person name="Kuang T."/>
            <person name="Xiang C."/>
            <person name="Zhu J.K."/>
            <person name="Oliver M.J."/>
            <person name="He Y."/>
        </authorList>
    </citation>
    <scope>NUCLEOTIDE SEQUENCE [LARGE SCALE GENOMIC DNA]</scope>
    <source>
        <strain evidence="2">cv. XS01</strain>
    </source>
</reference>
<evidence type="ECO:0000313" key="1">
    <source>
        <dbReference type="EMBL" id="KZV39148.1"/>
    </source>
</evidence>